<dbReference type="Proteomes" id="UP000326340">
    <property type="component" value="Unassembled WGS sequence"/>
</dbReference>
<protein>
    <submittedName>
        <fullName evidence="1">Uncharacterized protein</fullName>
    </submittedName>
</protein>
<reference evidence="1 2" key="1">
    <citation type="journal article" date="2019" name="Sci. Rep.">
        <title>Colletotrichum shisoi sp. nov., an anthracnose pathogen of Perilla frutescens in Japan: molecular phylogenetic, morphological and genomic evidence.</title>
        <authorList>
            <person name="Gan P."/>
            <person name="Tsushima A."/>
            <person name="Hiroyama R."/>
            <person name="Narusaka M."/>
            <person name="Takano Y."/>
            <person name="Narusaka Y."/>
            <person name="Kawaradani M."/>
            <person name="Damm U."/>
            <person name="Shirasu K."/>
        </authorList>
    </citation>
    <scope>NUCLEOTIDE SEQUENCE [LARGE SCALE GENOMIC DNA]</scope>
    <source>
        <strain evidence="1 2">PG-2018a</strain>
    </source>
</reference>
<sequence>MPSRAEAVCRGSG</sequence>
<evidence type="ECO:0000313" key="1">
    <source>
        <dbReference type="EMBL" id="TQN63695.1"/>
    </source>
</evidence>
<name>A0A5Q4B9V2_9PEZI</name>
<organism evidence="1 2">
    <name type="scientific">Colletotrichum shisoi</name>
    <dbReference type="NCBI Taxonomy" id="2078593"/>
    <lineage>
        <taxon>Eukaryota</taxon>
        <taxon>Fungi</taxon>
        <taxon>Dikarya</taxon>
        <taxon>Ascomycota</taxon>
        <taxon>Pezizomycotina</taxon>
        <taxon>Sordariomycetes</taxon>
        <taxon>Hypocreomycetidae</taxon>
        <taxon>Glomerellales</taxon>
        <taxon>Glomerellaceae</taxon>
        <taxon>Colletotrichum</taxon>
        <taxon>Colletotrichum destructivum species complex</taxon>
    </lineage>
</organism>
<dbReference type="EMBL" id="PUHP01004409">
    <property type="protein sequence ID" value="TQN63695.1"/>
    <property type="molecule type" value="Genomic_DNA"/>
</dbReference>
<evidence type="ECO:0000313" key="2">
    <source>
        <dbReference type="Proteomes" id="UP000326340"/>
    </source>
</evidence>
<comment type="caution">
    <text evidence="1">The sequence shown here is derived from an EMBL/GenBank/DDBJ whole genome shotgun (WGS) entry which is preliminary data.</text>
</comment>
<proteinExistence type="predicted"/>
<gene>
    <name evidence="1" type="ORF">CSHISOI_11768</name>
</gene>
<accession>A0A5Q4B9V2</accession>
<keyword evidence="2" id="KW-1185">Reference proteome</keyword>